<dbReference type="GO" id="GO:0008124">
    <property type="term" value="F:4-alpha-hydroxytetrahydrobiopterin dehydratase activity"/>
    <property type="evidence" value="ECO:0007669"/>
    <property type="project" value="UniProtKB-EC"/>
</dbReference>
<gene>
    <name evidence="5" type="ORF">EFB08_19190</name>
</gene>
<dbReference type="SUPFAM" id="SSF55248">
    <property type="entry name" value="PCD-like"/>
    <property type="match status" value="1"/>
</dbReference>
<dbReference type="OrthoDB" id="9794987at2"/>
<organism evidence="5 6">
    <name type="scientific">Rufibacter latericius</name>
    <dbReference type="NCBI Taxonomy" id="2487040"/>
    <lineage>
        <taxon>Bacteria</taxon>
        <taxon>Pseudomonadati</taxon>
        <taxon>Bacteroidota</taxon>
        <taxon>Cytophagia</taxon>
        <taxon>Cytophagales</taxon>
        <taxon>Hymenobacteraceae</taxon>
        <taxon>Rufibacter</taxon>
    </lineage>
</organism>
<dbReference type="RefSeq" id="WP_123128573.1">
    <property type="nucleotide sequence ID" value="NZ_RJJD01000015.1"/>
</dbReference>
<keyword evidence="4" id="KW-0456">Lyase</keyword>
<protein>
    <recommendedName>
        <fullName evidence="3">4a-hydroxytetrahydrobiopterin dehydratase</fullName>
        <ecNumber evidence="3">4.2.1.96</ecNumber>
    </recommendedName>
</protein>
<sequence length="81" mass="9523">MWTEKDNHLTRSFKFKDFKEAFAFMTEVAIVAEEIDHHPWWSNSYNKVEIRLTTHDAGNTVTNRDHVLAQRISALAERYGV</sequence>
<dbReference type="InterPro" id="IPR036428">
    <property type="entry name" value="PCD_sf"/>
</dbReference>
<evidence type="ECO:0000256" key="2">
    <source>
        <dbReference type="ARBA" id="ARBA00006472"/>
    </source>
</evidence>
<name>A0A3M9MDL2_9BACT</name>
<reference evidence="5 6" key="1">
    <citation type="submission" date="2018-11" db="EMBL/GenBank/DDBJ databases">
        <title>Rufibacter latericius sp. nov., isolated from water in Baiyang Lake.</title>
        <authorList>
            <person name="Yang Y."/>
        </authorList>
    </citation>
    <scope>NUCLEOTIDE SEQUENCE [LARGE SCALE GENOMIC DNA]</scope>
    <source>
        <strain evidence="5 6">R-22-1c-1</strain>
    </source>
</reference>
<evidence type="ECO:0000313" key="6">
    <source>
        <dbReference type="Proteomes" id="UP000272117"/>
    </source>
</evidence>
<evidence type="ECO:0000256" key="1">
    <source>
        <dbReference type="ARBA" id="ARBA00001554"/>
    </source>
</evidence>
<evidence type="ECO:0000313" key="5">
    <source>
        <dbReference type="EMBL" id="RNI23652.1"/>
    </source>
</evidence>
<dbReference type="InterPro" id="IPR001533">
    <property type="entry name" value="Pterin_deHydtase"/>
</dbReference>
<dbReference type="GO" id="GO:0006729">
    <property type="term" value="P:tetrahydrobiopterin biosynthetic process"/>
    <property type="evidence" value="ECO:0007669"/>
    <property type="project" value="InterPro"/>
</dbReference>
<dbReference type="Proteomes" id="UP000272117">
    <property type="component" value="Unassembled WGS sequence"/>
</dbReference>
<comment type="catalytic activity">
    <reaction evidence="1">
        <text>(4aS,6R)-4a-hydroxy-L-erythro-5,6,7,8-tetrahydrobiopterin = (6R)-L-erythro-6,7-dihydrobiopterin + H2O</text>
        <dbReference type="Rhea" id="RHEA:11920"/>
        <dbReference type="ChEBI" id="CHEBI:15377"/>
        <dbReference type="ChEBI" id="CHEBI:15642"/>
        <dbReference type="ChEBI" id="CHEBI:43120"/>
        <dbReference type="EC" id="4.2.1.96"/>
    </reaction>
</comment>
<comment type="caution">
    <text evidence="5">The sequence shown here is derived from an EMBL/GenBank/DDBJ whole genome shotgun (WGS) entry which is preliminary data.</text>
</comment>
<proteinExistence type="inferred from homology"/>
<dbReference type="EC" id="4.2.1.96" evidence="3"/>
<accession>A0A3M9MDL2</accession>
<evidence type="ECO:0000256" key="4">
    <source>
        <dbReference type="ARBA" id="ARBA00023239"/>
    </source>
</evidence>
<comment type="similarity">
    <text evidence="2">Belongs to the pterin-4-alpha-carbinolamine dehydratase family.</text>
</comment>
<dbReference type="AlphaFoldDB" id="A0A3M9MDL2"/>
<dbReference type="EMBL" id="RJJD01000015">
    <property type="protein sequence ID" value="RNI23652.1"/>
    <property type="molecule type" value="Genomic_DNA"/>
</dbReference>
<dbReference type="PANTHER" id="PTHR12599:SF0">
    <property type="entry name" value="PTERIN-4-ALPHA-CARBINOLAMINE DEHYDRATASE"/>
    <property type="match status" value="1"/>
</dbReference>
<dbReference type="PANTHER" id="PTHR12599">
    <property type="entry name" value="PTERIN-4-ALPHA-CARBINOLAMINE DEHYDRATASE"/>
    <property type="match status" value="1"/>
</dbReference>
<dbReference type="Gene3D" id="3.30.1360.20">
    <property type="entry name" value="Transcriptional coactivator/pterin dehydratase"/>
    <property type="match status" value="1"/>
</dbReference>
<keyword evidence="6" id="KW-1185">Reference proteome</keyword>
<dbReference type="Pfam" id="PF01329">
    <property type="entry name" value="Pterin_4a"/>
    <property type="match status" value="1"/>
</dbReference>
<evidence type="ECO:0000256" key="3">
    <source>
        <dbReference type="ARBA" id="ARBA00013252"/>
    </source>
</evidence>